<gene>
    <name evidence="8" type="ORF">HYQ45_002598</name>
</gene>
<evidence type="ECO:0000313" key="9">
    <source>
        <dbReference type="Proteomes" id="UP000689129"/>
    </source>
</evidence>
<dbReference type="InterPro" id="IPR000254">
    <property type="entry name" value="CBD"/>
</dbReference>
<proteinExistence type="predicted"/>
<reference evidence="8" key="1">
    <citation type="journal article" date="2021" name="Mol. Plant Pathol.">
        <title>A 20-kb lineage-specific genomic region tames virulence in pathogenic amphidiploid Verticillium longisporum.</title>
        <authorList>
            <person name="Harting R."/>
            <person name="Starke J."/>
            <person name="Kusch H."/>
            <person name="Poggeler S."/>
            <person name="Maurus I."/>
            <person name="Schluter R."/>
            <person name="Landesfeind M."/>
            <person name="Bulla I."/>
            <person name="Nowrousian M."/>
            <person name="de Jonge R."/>
            <person name="Stahlhut G."/>
            <person name="Hoff K.J."/>
            <person name="Asshauer K.P."/>
            <person name="Thurmer A."/>
            <person name="Stanke M."/>
            <person name="Daniel R."/>
            <person name="Morgenstern B."/>
            <person name="Thomma B.P.H.J."/>
            <person name="Kronstad J.W."/>
            <person name="Braus-Stromeyer S.A."/>
            <person name="Braus G.H."/>
        </authorList>
    </citation>
    <scope>NUCLEOTIDE SEQUENCE</scope>
    <source>
        <strain evidence="8">Vl32</strain>
    </source>
</reference>
<dbReference type="GO" id="GO:0009251">
    <property type="term" value="P:glucan catabolic process"/>
    <property type="evidence" value="ECO:0007669"/>
    <property type="project" value="TreeGrafter"/>
</dbReference>
<organism evidence="8 9">
    <name type="scientific">Verticillium longisporum</name>
    <name type="common">Verticillium dahliae var. longisporum</name>
    <dbReference type="NCBI Taxonomy" id="100787"/>
    <lineage>
        <taxon>Eukaryota</taxon>
        <taxon>Fungi</taxon>
        <taxon>Dikarya</taxon>
        <taxon>Ascomycota</taxon>
        <taxon>Pezizomycotina</taxon>
        <taxon>Sordariomycetes</taxon>
        <taxon>Hypocreomycetidae</taxon>
        <taxon>Glomerellales</taxon>
        <taxon>Plectosphaerellaceae</taxon>
        <taxon>Verticillium</taxon>
    </lineage>
</organism>
<evidence type="ECO:0000256" key="3">
    <source>
        <dbReference type="ARBA" id="ARBA00022729"/>
    </source>
</evidence>
<dbReference type="Proteomes" id="UP000689129">
    <property type="component" value="Unassembled WGS sequence"/>
</dbReference>
<dbReference type="InterPro" id="IPR001547">
    <property type="entry name" value="Glyco_hydro_5"/>
</dbReference>
<dbReference type="PROSITE" id="PS51164">
    <property type="entry name" value="CBM1_2"/>
    <property type="match status" value="1"/>
</dbReference>
<evidence type="ECO:0000256" key="2">
    <source>
        <dbReference type="ARBA" id="ARBA00012601"/>
    </source>
</evidence>
<dbReference type="Pfam" id="PF00734">
    <property type="entry name" value="CBM_1"/>
    <property type="match status" value="1"/>
</dbReference>
<dbReference type="EMBL" id="JAEMWZ010000041">
    <property type="protein sequence ID" value="KAG7140645.1"/>
    <property type="molecule type" value="Genomic_DNA"/>
</dbReference>
<dbReference type="EC" id="3.2.1.4" evidence="2"/>
<sequence>MKFLLPVVLAGGAIAQSGPWGQCGGSGYSGPTTCVAGYTCTFSNQWYSQCLPGAAPPPAATTTRAATTTAVAPPPAVTTTTRATTTTAAPPTTPTNPGSAVFKWYGTNEAGAEFGESVLPGQWGKHYIFPDTSTISTLLGQGYNTFRVQYKMERLAPNGITGALDAAYLRNLTEVVNFITGRGGYAVIDPHNYGRFNGAVITSTSAFKTYHQNVASQFASNSRVVWDTNNEYHSMDQALVVSLNQAAIDGIRAAGATQTIFVEGNQWSGAWSWVDVNDSMKNLVDPLNKIVYQMHQYLDSDSSWTSPNCVSSTIGVERVRSATNWLRQNGKVGIIGEFAGGANTQCRDAVRGLLTFLEANADVWQGYLWWAAGPWWDTYMYSFEPPSGTGYQYYNALLKEFIP</sequence>
<dbReference type="PANTHER" id="PTHR34142:SF1">
    <property type="entry name" value="GLYCOSIDE HYDROLASE FAMILY 5 DOMAIN-CONTAINING PROTEIN"/>
    <property type="match status" value="1"/>
</dbReference>
<name>A0A8I2ZZN2_VERLO</name>
<dbReference type="SMART" id="SM00236">
    <property type="entry name" value="fCBD"/>
    <property type="match status" value="1"/>
</dbReference>
<dbReference type="PROSITE" id="PS00562">
    <property type="entry name" value="CBM1_1"/>
    <property type="match status" value="1"/>
</dbReference>
<feature type="signal peptide" evidence="6">
    <location>
        <begin position="1"/>
        <end position="15"/>
    </location>
</feature>
<evidence type="ECO:0000313" key="8">
    <source>
        <dbReference type="EMBL" id="KAG7140645.1"/>
    </source>
</evidence>
<dbReference type="GO" id="GO:0030248">
    <property type="term" value="F:cellulose binding"/>
    <property type="evidence" value="ECO:0007669"/>
    <property type="project" value="InterPro"/>
</dbReference>
<evidence type="ECO:0000256" key="5">
    <source>
        <dbReference type="SAM" id="MobiDB-lite"/>
    </source>
</evidence>
<feature type="compositionally biased region" description="Low complexity" evidence="5">
    <location>
        <begin position="60"/>
        <end position="90"/>
    </location>
</feature>
<protein>
    <recommendedName>
        <fullName evidence="2">cellulase</fullName>
        <ecNumber evidence="2">3.2.1.4</ecNumber>
    </recommendedName>
</protein>
<dbReference type="Pfam" id="PF00150">
    <property type="entry name" value="Cellulase"/>
    <property type="match status" value="1"/>
</dbReference>
<keyword evidence="4" id="KW-0378">Hydrolase</keyword>
<keyword evidence="3 6" id="KW-0732">Signal</keyword>
<evidence type="ECO:0000256" key="4">
    <source>
        <dbReference type="ARBA" id="ARBA00022801"/>
    </source>
</evidence>
<evidence type="ECO:0000256" key="1">
    <source>
        <dbReference type="ARBA" id="ARBA00000966"/>
    </source>
</evidence>
<comment type="catalytic activity">
    <reaction evidence="1">
        <text>Endohydrolysis of (1-&gt;4)-beta-D-glucosidic linkages in cellulose, lichenin and cereal beta-D-glucans.</text>
        <dbReference type="EC" id="3.2.1.4"/>
    </reaction>
</comment>
<comment type="caution">
    <text evidence="8">The sequence shown here is derived from an EMBL/GenBank/DDBJ whole genome shotgun (WGS) entry which is preliminary data.</text>
</comment>
<evidence type="ECO:0000259" key="7">
    <source>
        <dbReference type="PROSITE" id="PS51164"/>
    </source>
</evidence>
<accession>A0A8I2ZZN2</accession>
<feature type="chain" id="PRO_5034809692" description="cellulase" evidence="6">
    <location>
        <begin position="16"/>
        <end position="403"/>
    </location>
</feature>
<dbReference type="GO" id="GO:0008810">
    <property type="term" value="F:cellulase activity"/>
    <property type="evidence" value="ECO:0007669"/>
    <property type="project" value="UniProtKB-EC"/>
</dbReference>
<dbReference type="AlphaFoldDB" id="A0A8I2ZZN2"/>
<dbReference type="GO" id="GO:0005576">
    <property type="term" value="C:extracellular region"/>
    <property type="evidence" value="ECO:0007669"/>
    <property type="project" value="InterPro"/>
</dbReference>
<feature type="region of interest" description="Disordered" evidence="5">
    <location>
        <begin position="58"/>
        <end position="98"/>
    </location>
</feature>
<dbReference type="OrthoDB" id="5823761at2759"/>
<feature type="domain" description="CBM1" evidence="7">
    <location>
        <begin position="15"/>
        <end position="51"/>
    </location>
</feature>
<evidence type="ECO:0000256" key="6">
    <source>
        <dbReference type="SAM" id="SignalP"/>
    </source>
</evidence>
<dbReference type="PANTHER" id="PTHR34142">
    <property type="entry name" value="ENDO-BETA-1,4-GLUCANASE A"/>
    <property type="match status" value="1"/>
</dbReference>